<dbReference type="EMBL" id="GL887707">
    <property type="protein sequence ID" value="EGI70360.1"/>
    <property type="molecule type" value="Genomic_DNA"/>
</dbReference>
<evidence type="ECO:0000256" key="1">
    <source>
        <dbReference type="SAM" id="MobiDB-lite"/>
    </source>
</evidence>
<organism evidence="3">
    <name type="scientific">Acromyrmex echinatior</name>
    <name type="common">Panamanian leafcutter ant</name>
    <name type="synonym">Acromyrmex octospinosus echinatior</name>
    <dbReference type="NCBI Taxonomy" id="103372"/>
    <lineage>
        <taxon>Eukaryota</taxon>
        <taxon>Metazoa</taxon>
        <taxon>Ecdysozoa</taxon>
        <taxon>Arthropoda</taxon>
        <taxon>Hexapoda</taxon>
        <taxon>Insecta</taxon>
        <taxon>Pterygota</taxon>
        <taxon>Neoptera</taxon>
        <taxon>Endopterygota</taxon>
        <taxon>Hymenoptera</taxon>
        <taxon>Apocrita</taxon>
        <taxon>Aculeata</taxon>
        <taxon>Formicoidea</taxon>
        <taxon>Formicidae</taxon>
        <taxon>Myrmicinae</taxon>
        <taxon>Acromyrmex</taxon>
    </lineage>
</organism>
<feature type="region of interest" description="Disordered" evidence="1">
    <location>
        <begin position="193"/>
        <end position="227"/>
    </location>
</feature>
<keyword evidence="3" id="KW-1185">Reference proteome</keyword>
<accession>F4W6M5</accession>
<gene>
    <name evidence="2" type="ORF">G5I_01120</name>
</gene>
<sequence length="227" mass="25401">MVMHAWLRNTVMRLRFIKPRSQVAATEAGEEEKAKVRRAGLVERDDGAVPSHKELRDATRRDAVHRVDSVGTERRAGIVYCASSINPPPSPISSRTHPASPGLMQSANMSQEIELASASEKSTNVVRPRGVERLSVKSRHRAVSAKRGRVCFTNRGRVLVKNKRLSKRRGTTVREGDAMRRDATLEETYEAGGTRIATTEKGTRRRRPVEKEGRQVRQRTKAENDGL</sequence>
<dbReference type="InParanoid" id="F4W6M5"/>
<evidence type="ECO:0000313" key="3">
    <source>
        <dbReference type="Proteomes" id="UP000007755"/>
    </source>
</evidence>
<name>F4W6M5_ACREC</name>
<dbReference type="AlphaFoldDB" id="F4W6M5"/>
<dbReference type="Proteomes" id="UP000007755">
    <property type="component" value="Unassembled WGS sequence"/>
</dbReference>
<protein>
    <submittedName>
        <fullName evidence="2">Uncharacterized protein</fullName>
    </submittedName>
</protein>
<evidence type="ECO:0000313" key="2">
    <source>
        <dbReference type="EMBL" id="EGI70360.1"/>
    </source>
</evidence>
<reference evidence="2" key="1">
    <citation type="submission" date="2011-02" db="EMBL/GenBank/DDBJ databases">
        <title>The genome of the leaf-cutting ant Acromyrmex echinatior suggests key adaptations to social evolution and fungus farming.</title>
        <authorList>
            <person name="Nygaard S."/>
            <person name="Zhang G."/>
        </authorList>
    </citation>
    <scope>NUCLEOTIDE SEQUENCE</scope>
</reference>
<feature type="compositionally biased region" description="Basic and acidic residues" evidence="1">
    <location>
        <begin position="209"/>
        <end position="227"/>
    </location>
</feature>
<proteinExistence type="predicted"/>